<evidence type="ECO:0000313" key="2">
    <source>
        <dbReference type="EMBL" id="GLH67641.1"/>
    </source>
</evidence>
<dbReference type="RefSeq" id="WP_285608893.1">
    <property type="nucleotide sequence ID" value="NZ_BSDC01000002.1"/>
</dbReference>
<proteinExistence type="predicted"/>
<evidence type="ECO:0008006" key="4">
    <source>
        <dbReference type="Google" id="ProtNLM"/>
    </source>
</evidence>
<protein>
    <recommendedName>
        <fullName evidence="4">Zinc ribbon domain-containing protein</fullName>
    </recommendedName>
</protein>
<accession>A0ABQ5PZR9</accession>
<keyword evidence="1" id="KW-1133">Transmembrane helix</keyword>
<name>A0ABQ5PZR9_9BACT</name>
<evidence type="ECO:0000313" key="3">
    <source>
        <dbReference type="Proteomes" id="UP001165044"/>
    </source>
</evidence>
<keyword evidence="1" id="KW-0472">Membrane</keyword>
<dbReference type="EMBL" id="BSDC01000002">
    <property type="protein sequence ID" value="GLH67641.1"/>
    <property type="molecule type" value="Genomic_DNA"/>
</dbReference>
<evidence type="ECO:0000256" key="1">
    <source>
        <dbReference type="SAM" id="Phobius"/>
    </source>
</evidence>
<feature type="transmembrane region" description="Helical" evidence="1">
    <location>
        <begin position="119"/>
        <end position="138"/>
    </location>
</feature>
<feature type="transmembrane region" description="Helical" evidence="1">
    <location>
        <begin position="194"/>
        <end position="216"/>
    </location>
</feature>
<comment type="caution">
    <text evidence="2">The sequence shown here is derived from an EMBL/GenBank/DDBJ whole genome shotgun (WGS) entry which is preliminary data.</text>
</comment>
<keyword evidence="1" id="KW-0812">Transmembrane</keyword>
<reference evidence="2" key="1">
    <citation type="journal article" date="2023" name="Antonie Van Leeuwenhoek">
        <title>Mesoterricola silvestris gen. nov., sp. nov., Mesoterricola sediminis sp. nov., Geothrix oryzae sp. nov., Geothrix edaphica sp. nov., Geothrix rubra sp. nov., and Geothrix limicola sp. nov., six novel members of Acidobacteriota isolated from soils.</title>
        <authorList>
            <person name="Itoh H."/>
            <person name="Sugisawa Y."/>
            <person name="Mise K."/>
            <person name="Xu Z."/>
            <person name="Kuniyasu M."/>
            <person name="Ushijima N."/>
            <person name="Kawano K."/>
            <person name="Kobayashi E."/>
            <person name="Shiratori Y."/>
            <person name="Masuda Y."/>
            <person name="Senoo K."/>
        </authorList>
    </citation>
    <scope>NUCLEOTIDE SEQUENCE</scope>
    <source>
        <strain evidence="2">Red802</strain>
    </source>
</reference>
<dbReference type="Proteomes" id="UP001165044">
    <property type="component" value="Unassembled WGS sequence"/>
</dbReference>
<keyword evidence="3" id="KW-1185">Reference proteome</keyword>
<gene>
    <name evidence="2" type="ORF">GETHED_20050</name>
</gene>
<sequence length="240" mass="25355">MMTASTRRTCPSCQTRLSALAAECPECGLTLAPPKQGRPMLFQASALAQVSLEAPPRALTAPALGRVAAVAVEVAPEELARPDAAVPSPGTAPHGQAALGFQEPVSSFWPLVKVEATEALLLLLVQGLALTLPAWALGVSPTRLLAGAWPLVVPYLLAVSWILFMAPLALTGQSPLMAAFGVTLPENSPERRMAFSLVHLLSVLCFPLSFLCMVLGPRHRTLGELLSGQELLARPTGRMR</sequence>
<feature type="transmembrane region" description="Helical" evidence="1">
    <location>
        <begin position="158"/>
        <end position="182"/>
    </location>
</feature>
<organism evidence="2 3">
    <name type="scientific">Geothrix edaphica</name>
    <dbReference type="NCBI Taxonomy" id="2927976"/>
    <lineage>
        <taxon>Bacteria</taxon>
        <taxon>Pseudomonadati</taxon>
        <taxon>Acidobacteriota</taxon>
        <taxon>Holophagae</taxon>
        <taxon>Holophagales</taxon>
        <taxon>Holophagaceae</taxon>
        <taxon>Geothrix</taxon>
    </lineage>
</organism>